<dbReference type="PANTHER" id="PTHR15681">
    <property type="entry name" value="MAD2L1-BINDING PROTEIN"/>
    <property type="match status" value="1"/>
</dbReference>
<dbReference type="WBParaSite" id="ALUE_0000335701-mRNA-1">
    <property type="protein sequence ID" value="ALUE_0000335701-mRNA-1"/>
    <property type="gene ID" value="ALUE_0000335701"/>
</dbReference>
<proteinExistence type="predicted"/>
<dbReference type="AlphaFoldDB" id="A0A0M3HNP7"/>
<evidence type="ECO:0000313" key="2">
    <source>
        <dbReference type="WBParaSite" id="ALUE_0000335701-mRNA-1"/>
    </source>
</evidence>
<sequence>MRTLEVDVGRCLCVHSSFQAIDVAIQSILYQRSFVPALVSQIALYADSRKEQAFARQYNKVRESLRQLFRSYNRHHLRSVVLLIGGCHMLPKELYRFMIGDCHSSDTGNPGECSSGCSELSNKEMRQLGLSLTVDFDLSDIPTLPQAVCAYVLVNVSTGAQYPVELFTPYESFEMPSEEKAKKRNMIVSCISLKHHCSSVDCPSSSNDESIWLRLDPVLHRLNA</sequence>
<dbReference type="PANTHER" id="PTHR15681:SF1">
    <property type="entry name" value="MAD2L1-BINDING PROTEIN"/>
    <property type="match status" value="1"/>
</dbReference>
<dbReference type="InterPro" id="IPR053729">
    <property type="entry name" value="MAD2L1BP_domain_sf"/>
</dbReference>
<organism evidence="1 2">
    <name type="scientific">Ascaris lumbricoides</name>
    <name type="common">Giant roundworm</name>
    <dbReference type="NCBI Taxonomy" id="6252"/>
    <lineage>
        <taxon>Eukaryota</taxon>
        <taxon>Metazoa</taxon>
        <taxon>Ecdysozoa</taxon>
        <taxon>Nematoda</taxon>
        <taxon>Chromadorea</taxon>
        <taxon>Rhabditida</taxon>
        <taxon>Spirurina</taxon>
        <taxon>Ascaridomorpha</taxon>
        <taxon>Ascaridoidea</taxon>
        <taxon>Ascarididae</taxon>
        <taxon>Ascaris</taxon>
    </lineage>
</organism>
<protein>
    <submittedName>
        <fullName evidence="2">Mucosa associated lymphoid tissue lymphoma translocation gene 1b</fullName>
    </submittedName>
</protein>
<keyword evidence="1" id="KW-1185">Reference proteome</keyword>
<reference evidence="2" key="1">
    <citation type="submission" date="2017-02" db="UniProtKB">
        <authorList>
            <consortium name="WormBaseParasite"/>
        </authorList>
    </citation>
    <scope>IDENTIFICATION</scope>
</reference>
<dbReference type="Gene3D" id="3.30.900.20">
    <property type="match status" value="1"/>
</dbReference>
<dbReference type="InterPro" id="IPR009511">
    <property type="entry name" value="MAD1/Cdc20-bound-Mad2-bd"/>
</dbReference>
<dbReference type="Proteomes" id="UP000036681">
    <property type="component" value="Unplaced"/>
</dbReference>
<evidence type="ECO:0000313" key="1">
    <source>
        <dbReference type="Proteomes" id="UP000036681"/>
    </source>
</evidence>
<dbReference type="GO" id="GO:0005634">
    <property type="term" value="C:nucleus"/>
    <property type="evidence" value="ECO:0007669"/>
    <property type="project" value="InterPro"/>
</dbReference>
<name>A0A0M3HNP7_ASCLU</name>
<dbReference type="GO" id="GO:0007096">
    <property type="term" value="P:regulation of exit from mitosis"/>
    <property type="evidence" value="ECO:0007669"/>
    <property type="project" value="InterPro"/>
</dbReference>
<accession>A0A0M3HNP7</accession>